<reference evidence="3" key="1">
    <citation type="journal article" date="2019" name="Int. J. Syst. Evol. Microbiol.">
        <title>The Global Catalogue of Microorganisms (GCM) 10K type strain sequencing project: providing services to taxonomists for standard genome sequencing and annotation.</title>
        <authorList>
            <consortium name="The Broad Institute Genomics Platform"/>
            <consortium name="The Broad Institute Genome Sequencing Center for Infectious Disease"/>
            <person name="Wu L."/>
            <person name="Ma J."/>
        </authorList>
    </citation>
    <scope>NUCLEOTIDE SEQUENCE [LARGE SCALE GENOMIC DNA]</scope>
    <source>
        <strain evidence="3">JCM 17805</strain>
    </source>
</reference>
<dbReference type="Proteomes" id="UP001500604">
    <property type="component" value="Unassembled WGS sequence"/>
</dbReference>
<keyword evidence="3" id="KW-1185">Reference proteome</keyword>
<name>A0ABP8V705_9GAMM</name>
<proteinExistence type="predicted"/>
<evidence type="ECO:0000256" key="1">
    <source>
        <dbReference type="SAM" id="MobiDB-lite"/>
    </source>
</evidence>
<evidence type="ECO:0000313" key="3">
    <source>
        <dbReference type="Proteomes" id="UP001500604"/>
    </source>
</evidence>
<comment type="caution">
    <text evidence="2">The sequence shown here is derived from an EMBL/GenBank/DDBJ whole genome shotgun (WGS) entry which is preliminary data.</text>
</comment>
<evidence type="ECO:0000313" key="2">
    <source>
        <dbReference type="EMBL" id="GAA4651194.1"/>
    </source>
</evidence>
<accession>A0ABP8V705</accession>
<feature type="region of interest" description="Disordered" evidence="1">
    <location>
        <begin position="1"/>
        <end position="47"/>
    </location>
</feature>
<gene>
    <name evidence="2" type="ORF">GCM10023116_34770</name>
</gene>
<protein>
    <submittedName>
        <fullName evidence="2">Uncharacterized protein</fullName>
    </submittedName>
</protein>
<sequence>MGDGVSGVGGAPTNYTSVSEGKKVVSDDGRVSVTEGERQVAQADDGVKESLPDKALVRRNAKRYRKLSDIPPSLQRKRPRIHHLSKDFLSSTLKRADDANGKIQNLKAKHLSKAAQGGHKQWVSDDLQKGKHQCQVATQKLTDELQALISDAKSNNPPSPDSFKPAAKCALRSLWLRNEIISHTKSKRITQSLPEGIEKALKTKQKKSKDIMQLTMTGQDMLETFNTGMSGFAGLLATTRLFLASLPDDMSKSDFKLHLVQSPSARDKEKVMYHDEYPQTLVKTELFRKVTTKMNNLRKCLDGDDLKKLNSLYEGKEAQIGGIDFIGHADGRALKDDFSYTRDVINQLQQHLVKLQDLAEELSVKYGLDSEYF</sequence>
<feature type="compositionally biased region" description="Basic and acidic residues" evidence="1">
    <location>
        <begin position="20"/>
        <end position="38"/>
    </location>
</feature>
<feature type="compositionally biased region" description="Gly residues" evidence="1">
    <location>
        <begin position="1"/>
        <end position="10"/>
    </location>
</feature>
<organism evidence="2 3">
    <name type="scientific">Kistimonas scapharcae</name>
    <dbReference type="NCBI Taxonomy" id="1036133"/>
    <lineage>
        <taxon>Bacteria</taxon>
        <taxon>Pseudomonadati</taxon>
        <taxon>Pseudomonadota</taxon>
        <taxon>Gammaproteobacteria</taxon>
        <taxon>Oceanospirillales</taxon>
        <taxon>Endozoicomonadaceae</taxon>
        <taxon>Kistimonas</taxon>
    </lineage>
</organism>
<dbReference type="EMBL" id="BAABFL010000441">
    <property type="protein sequence ID" value="GAA4651194.1"/>
    <property type="molecule type" value="Genomic_DNA"/>
</dbReference>